<dbReference type="GO" id="GO:0006096">
    <property type="term" value="P:glycolytic process"/>
    <property type="evidence" value="ECO:0007669"/>
    <property type="project" value="InterPro"/>
</dbReference>
<evidence type="ECO:0000313" key="3">
    <source>
        <dbReference type="EMBL" id="EQD52335.1"/>
    </source>
</evidence>
<proteinExistence type="predicted"/>
<dbReference type="Pfam" id="PF02685">
    <property type="entry name" value="Glucokinase"/>
    <property type="match status" value="1"/>
</dbReference>
<dbReference type="EC" id="2.7.1.2" evidence="3"/>
<dbReference type="SUPFAM" id="SSF53067">
    <property type="entry name" value="Actin-like ATPase domain"/>
    <property type="match status" value="1"/>
</dbReference>
<reference evidence="3" key="1">
    <citation type="submission" date="2013-08" db="EMBL/GenBank/DDBJ databases">
        <authorList>
            <person name="Mendez C."/>
            <person name="Richter M."/>
            <person name="Ferrer M."/>
            <person name="Sanchez J."/>
        </authorList>
    </citation>
    <scope>NUCLEOTIDE SEQUENCE</scope>
</reference>
<evidence type="ECO:0000256" key="1">
    <source>
        <dbReference type="ARBA" id="ARBA00022679"/>
    </source>
</evidence>
<protein>
    <submittedName>
        <fullName evidence="3">Glucokinase</fullName>
        <ecNumber evidence="3">2.7.1.2</ecNumber>
    </submittedName>
</protein>
<dbReference type="AlphaFoldDB" id="T1BDP1"/>
<dbReference type="GO" id="GO:0004340">
    <property type="term" value="F:glucokinase activity"/>
    <property type="evidence" value="ECO:0007669"/>
    <property type="project" value="UniProtKB-EC"/>
</dbReference>
<dbReference type="PANTHER" id="PTHR47690">
    <property type="entry name" value="GLUCOKINASE"/>
    <property type="match status" value="1"/>
</dbReference>
<sequence>NDFAAMGASLAALQAVDMVALGPALPDLGAGSDGCFAVLGPGTGLGATAVLRRGGRWLVMETEGGHIGFAPQDALEIE</sequence>
<dbReference type="InterPro" id="IPR050201">
    <property type="entry name" value="Bacterial_glucokinase"/>
</dbReference>
<gene>
    <name evidence="3" type="ORF">B1A_12735</name>
</gene>
<organism evidence="3">
    <name type="scientific">mine drainage metagenome</name>
    <dbReference type="NCBI Taxonomy" id="410659"/>
    <lineage>
        <taxon>unclassified sequences</taxon>
        <taxon>metagenomes</taxon>
        <taxon>ecological metagenomes</taxon>
    </lineage>
</organism>
<dbReference type="EMBL" id="AUZX01009276">
    <property type="protein sequence ID" value="EQD52335.1"/>
    <property type="molecule type" value="Genomic_DNA"/>
</dbReference>
<dbReference type="GO" id="GO:0005829">
    <property type="term" value="C:cytosol"/>
    <property type="evidence" value="ECO:0007669"/>
    <property type="project" value="TreeGrafter"/>
</dbReference>
<feature type="non-terminal residue" evidence="3">
    <location>
        <position position="1"/>
    </location>
</feature>
<keyword evidence="1 3" id="KW-0808">Transferase</keyword>
<dbReference type="GO" id="GO:0005536">
    <property type="term" value="F:D-glucose binding"/>
    <property type="evidence" value="ECO:0007669"/>
    <property type="project" value="InterPro"/>
</dbReference>
<evidence type="ECO:0000256" key="2">
    <source>
        <dbReference type="ARBA" id="ARBA00022777"/>
    </source>
</evidence>
<feature type="non-terminal residue" evidence="3">
    <location>
        <position position="78"/>
    </location>
</feature>
<accession>T1BDP1</accession>
<dbReference type="InterPro" id="IPR003836">
    <property type="entry name" value="Glucokinase"/>
</dbReference>
<dbReference type="InterPro" id="IPR043129">
    <property type="entry name" value="ATPase_NBD"/>
</dbReference>
<keyword evidence="2 3" id="KW-0418">Kinase</keyword>
<dbReference type="GO" id="GO:0005524">
    <property type="term" value="F:ATP binding"/>
    <property type="evidence" value="ECO:0007669"/>
    <property type="project" value="InterPro"/>
</dbReference>
<name>T1BDP1_9ZZZZ</name>
<comment type="caution">
    <text evidence="3">The sequence shown here is derived from an EMBL/GenBank/DDBJ whole genome shotgun (WGS) entry which is preliminary data.</text>
</comment>
<dbReference type="PANTHER" id="PTHR47690:SF1">
    <property type="entry name" value="GLUCOKINASE"/>
    <property type="match status" value="1"/>
</dbReference>
<dbReference type="Gene3D" id="3.40.367.20">
    <property type="match status" value="1"/>
</dbReference>
<reference evidence="3" key="2">
    <citation type="journal article" date="2014" name="ISME J.">
        <title>Microbial stratification in low pH oxic and suboxic macroscopic growths along an acid mine drainage.</title>
        <authorList>
            <person name="Mendez-Garcia C."/>
            <person name="Mesa V."/>
            <person name="Sprenger R.R."/>
            <person name="Richter M."/>
            <person name="Diez M.S."/>
            <person name="Solano J."/>
            <person name="Bargiela R."/>
            <person name="Golyshina O.V."/>
            <person name="Manteca A."/>
            <person name="Ramos J.L."/>
            <person name="Gallego J.R."/>
            <person name="Llorente I."/>
            <person name="Martins Dos Santos V.A."/>
            <person name="Jensen O.N."/>
            <person name="Pelaez A.I."/>
            <person name="Sanchez J."/>
            <person name="Ferrer M."/>
        </authorList>
    </citation>
    <scope>NUCLEOTIDE SEQUENCE</scope>
</reference>